<dbReference type="Pfam" id="PF13715">
    <property type="entry name" value="CarbopepD_reg_2"/>
    <property type="match status" value="1"/>
</dbReference>
<evidence type="ECO:0000313" key="2">
    <source>
        <dbReference type="Proteomes" id="UP001139461"/>
    </source>
</evidence>
<name>A0A9X1U324_9FLAO</name>
<keyword evidence="1" id="KW-0378">Hydrolase</keyword>
<keyword evidence="1" id="KW-0121">Carboxypeptidase</keyword>
<dbReference type="AlphaFoldDB" id="A0A9X1U324"/>
<accession>A0A9X1U324</accession>
<dbReference type="Gene3D" id="2.60.40.1120">
    <property type="entry name" value="Carboxypeptidase-like, regulatory domain"/>
    <property type="match status" value="1"/>
</dbReference>
<organism evidence="1 2">
    <name type="scientific">Aequorivita vitellina</name>
    <dbReference type="NCBI Taxonomy" id="2874475"/>
    <lineage>
        <taxon>Bacteria</taxon>
        <taxon>Pseudomonadati</taxon>
        <taxon>Bacteroidota</taxon>
        <taxon>Flavobacteriia</taxon>
        <taxon>Flavobacteriales</taxon>
        <taxon>Flavobacteriaceae</taxon>
        <taxon>Aequorivita</taxon>
    </lineage>
</organism>
<keyword evidence="1" id="KW-0645">Protease</keyword>
<protein>
    <submittedName>
        <fullName evidence="1">Carboxypeptidase-like regulatory domain-containing protein</fullName>
    </submittedName>
</protein>
<dbReference type="InterPro" id="IPR008969">
    <property type="entry name" value="CarboxyPept-like_regulatory"/>
</dbReference>
<sequence>MGKKIKEYFIILLNCLILLLSGNFAYCQSIVSGTVLDTLQKPIPYVNVFLESENQDGIIAFTTTQENGRYKLTTDKVGKFELTFSSISFQKKTETLSLEKNTNYKLDVVLKVETFTLDQVIINTDKAVTVKKDTIIFKADAFKKGNEETVEDLLKNIPGINVDSDGKIKIGGKEVEKVMIEGDDLFEKGYKLLTKNLDAAVINKVEVYEHYSKNRLLKGIENSERVALNLTLKNNVKNKIFGVLKPGYGLASENRYDASANFISFRETNKFYGFANFNNVGIETSAALSEMTDSESETGFASTENDQSAISFIKLINFKPNVGDERTNFNNAEMASLNNIYSFNPRLKLKTIGFLNWDENDFFRNSMDTYFLPTGNFTTTEDYNLYGQTFSGFANAQLTYYISKNQIFEYSGKFNGGRTETNTSLFFNNDFSNEVLDENPFTANQTFKYTNRRRPNQALLVNGYYIHSNNPQNYGNSRFLFQDLFGANNDIGGVLQGSKHTINSAGIDAGLFNKRKNNDLWQAKVGINHINNKYSSNFELLGIDEKPIGFQNNSKFNQFNVFFEPSYSLKLASLALTANIRFAYNITTLDTEKIGLEISPLFINPKITADWQLNKTNRITSFFKYENKNPSLSNVQDGYVLNQYNRFSKGLQNIEPLKSSTFFLNYTLGTILSPFYANTSFIYVREYDYLGSNALITPNYSLNELTRLKNKEFLNLQTDSNIFLQSIASNTKIKLGYNKQNFENSVNGNFRNVNVTTFNYGAELRSAFTGPFNLHIGTEWFNSVYKTDITKQENTRNRSFFDIIYEPRKNLIFSLSSSRYSFSDLDKENDTYYFMDLEGKYQLIKNRISLSLIGKNVLNTRTFRNINIDDSGIFKSEYRLLPRFLLLKAHIRL</sequence>
<gene>
    <name evidence="1" type="ORF">K8089_15875</name>
</gene>
<dbReference type="SUPFAM" id="SSF56935">
    <property type="entry name" value="Porins"/>
    <property type="match status" value="1"/>
</dbReference>
<keyword evidence="2" id="KW-1185">Reference proteome</keyword>
<dbReference type="Proteomes" id="UP001139461">
    <property type="component" value="Unassembled WGS sequence"/>
</dbReference>
<reference evidence="1" key="1">
    <citation type="submission" date="2021-09" db="EMBL/GenBank/DDBJ databases">
        <title>Genome of Aequorivita sp. strain F47161.</title>
        <authorList>
            <person name="Wang Y."/>
        </authorList>
    </citation>
    <scope>NUCLEOTIDE SEQUENCE</scope>
    <source>
        <strain evidence="1">F47161</strain>
    </source>
</reference>
<dbReference type="SUPFAM" id="SSF49464">
    <property type="entry name" value="Carboxypeptidase regulatory domain-like"/>
    <property type="match status" value="1"/>
</dbReference>
<comment type="caution">
    <text evidence="1">The sequence shown here is derived from an EMBL/GenBank/DDBJ whole genome shotgun (WGS) entry which is preliminary data.</text>
</comment>
<dbReference type="EMBL" id="JAIRBA010000063">
    <property type="protein sequence ID" value="MCG2420500.1"/>
    <property type="molecule type" value="Genomic_DNA"/>
</dbReference>
<dbReference type="RefSeq" id="WP_237604271.1">
    <property type="nucleotide sequence ID" value="NZ_JAIRBA010000063.1"/>
</dbReference>
<dbReference type="GO" id="GO:0004180">
    <property type="term" value="F:carboxypeptidase activity"/>
    <property type="evidence" value="ECO:0007669"/>
    <property type="project" value="UniProtKB-KW"/>
</dbReference>
<proteinExistence type="predicted"/>
<evidence type="ECO:0000313" key="1">
    <source>
        <dbReference type="EMBL" id="MCG2420500.1"/>
    </source>
</evidence>